<evidence type="ECO:0000256" key="1">
    <source>
        <dbReference type="SAM" id="MobiDB-lite"/>
    </source>
</evidence>
<name>A0A8D8FIK2_CULPI</name>
<accession>A0A8D8FIK2</accession>
<feature type="region of interest" description="Disordered" evidence="1">
    <location>
        <begin position="63"/>
        <end position="85"/>
    </location>
</feature>
<feature type="region of interest" description="Disordered" evidence="1">
    <location>
        <begin position="1"/>
        <end position="22"/>
    </location>
</feature>
<dbReference type="AlphaFoldDB" id="A0A8D8FIK2"/>
<dbReference type="EMBL" id="HBUE01071359">
    <property type="protein sequence ID" value="CAG6472751.1"/>
    <property type="molecule type" value="Transcribed_RNA"/>
</dbReference>
<sequence length="120" mass="12989">MSFIHGAPAKQRTKSTSKPCCKRPPEGCGTSQFVVLEQSFLPPLSYGSAWKFASDGDKWVRSTVAGGGRGETTHPTVANDEDSRERYETGEELYLAEAGIGRECGQLSETVPERGVPEPL</sequence>
<protein>
    <submittedName>
        <fullName evidence="2">(northern house mosquito) hypothetical protein</fullName>
    </submittedName>
</protein>
<proteinExistence type="predicted"/>
<organism evidence="2">
    <name type="scientific">Culex pipiens</name>
    <name type="common">House mosquito</name>
    <dbReference type="NCBI Taxonomy" id="7175"/>
    <lineage>
        <taxon>Eukaryota</taxon>
        <taxon>Metazoa</taxon>
        <taxon>Ecdysozoa</taxon>
        <taxon>Arthropoda</taxon>
        <taxon>Hexapoda</taxon>
        <taxon>Insecta</taxon>
        <taxon>Pterygota</taxon>
        <taxon>Neoptera</taxon>
        <taxon>Endopterygota</taxon>
        <taxon>Diptera</taxon>
        <taxon>Nematocera</taxon>
        <taxon>Culicoidea</taxon>
        <taxon>Culicidae</taxon>
        <taxon>Culicinae</taxon>
        <taxon>Culicini</taxon>
        <taxon>Culex</taxon>
        <taxon>Culex</taxon>
    </lineage>
</organism>
<reference evidence="2" key="1">
    <citation type="submission" date="2021-05" db="EMBL/GenBank/DDBJ databases">
        <authorList>
            <person name="Alioto T."/>
            <person name="Alioto T."/>
            <person name="Gomez Garrido J."/>
        </authorList>
    </citation>
    <scope>NUCLEOTIDE SEQUENCE</scope>
</reference>
<evidence type="ECO:0000313" key="2">
    <source>
        <dbReference type="EMBL" id="CAG6472751.1"/>
    </source>
</evidence>